<comment type="function">
    <text evidence="7">Choline transporter.</text>
</comment>
<dbReference type="AlphaFoldDB" id="A0AAW2ZGP7"/>
<evidence type="ECO:0000256" key="1">
    <source>
        <dbReference type="ARBA" id="ARBA00004141"/>
    </source>
</evidence>
<evidence type="ECO:0000256" key="2">
    <source>
        <dbReference type="ARBA" id="ARBA00007168"/>
    </source>
</evidence>
<feature type="region of interest" description="Disordered" evidence="8">
    <location>
        <begin position="1"/>
        <end position="32"/>
    </location>
</feature>
<keyword evidence="3 7" id="KW-0812">Transmembrane</keyword>
<dbReference type="Proteomes" id="UP001431209">
    <property type="component" value="Unassembled WGS sequence"/>
</dbReference>
<dbReference type="PANTHER" id="PTHR12385">
    <property type="entry name" value="CHOLINE TRANSPORTER-LIKE (SLC FAMILY 44)"/>
    <property type="match status" value="1"/>
</dbReference>
<evidence type="ECO:0000313" key="10">
    <source>
        <dbReference type="Proteomes" id="UP001431209"/>
    </source>
</evidence>
<gene>
    <name evidence="9" type="ORF">AKO1_015610</name>
</gene>
<accession>A0AAW2ZGP7</accession>
<feature type="transmembrane region" description="Helical" evidence="7">
    <location>
        <begin position="285"/>
        <end position="305"/>
    </location>
</feature>
<feature type="transmembrane region" description="Helical" evidence="7">
    <location>
        <begin position="312"/>
        <end position="335"/>
    </location>
</feature>
<sequence>MGSKSSRSDPEECYDSDDGKPEEDAVNGPCGYDTGIHRKEQSGVNHQLTRVKKKRWPTDIPCCVLFVLFVVGMIALGVASFVIGNPTKLYRPTDYLGRRCGEDNSNVAAGVLKIPRDIDCMNANADPKNTTAATLCEDKVKPFKVDLTYQPFLWFMDFSQPTTYGGVCVQYCPSSTNTLPKCPPELNQTSIRLPSLMDTINITLGDYCGFTRADNPTIFPPTNAMQLASTVLSFSSTLNRCVPIIRVNQLSNISSLLNGSTFASNIVQEASFATAQVWSDVSRSWKVLLLSGFVSLFVAFMMLFLIRIFADVVVWGSLLFCGLTISGAAAFMIWQGYTERQSLESKQLSTQLPNVVFYTGIAFAAIAGLYFLIVALFVGRIRNAIGIIKEASKAIAYLPQLVLLPVSLSVLLCLLAAWWIAVSLFLFSYGTPQIVDYAVAYRLSTVTQGVFAYHLFGALWISQFLVALEYMIIASCIASWYWSRKKSLSVLGAPLWRAIIRVIAYHSGTVAFGSLLVAIVQFVRILFEKFVRELEGVHKSGKLVKALVWLVRIILWVFEKIVKTINKNAYIQCAMYGTSFVCAARDAMALILRNPVQMAVVTALANVVMFINKLAIAFLTALFAYAIASKTTFLIDDAANNPINSPILVGFIALLVGFVIGSLFMTILDTAVDTITQCYLIDSEMCVDLNYVPYGTGSLRTYLDRQKKWNSVKYFACRMCFCCDCGGGDGGSVVEAKTPVIAVEENAKPVELNDQ</sequence>
<evidence type="ECO:0000256" key="5">
    <source>
        <dbReference type="ARBA" id="ARBA00023136"/>
    </source>
</evidence>
<evidence type="ECO:0000256" key="3">
    <source>
        <dbReference type="ARBA" id="ARBA00022692"/>
    </source>
</evidence>
<evidence type="ECO:0000256" key="4">
    <source>
        <dbReference type="ARBA" id="ARBA00022989"/>
    </source>
</evidence>
<evidence type="ECO:0000256" key="6">
    <source>
        <dbReference type="ARBA" id="ARBA00023180"/>
    </source>
</evidence>
<feature type="compositionally biased region" description="Basic and acidic residues" evidence="8">
    <location>
        <begin position="1"/>
        <end position="10"/>
    </location>
</feature>
<dbReference type="EMBL" id="JAOPGA020001439">
    <property type="protein sequence ID" value="KAL0488487.1"/>
    <property type="molecule type" value="Genomic_DNA"/>
</dbReference>
<keyword evidence="4 7" id="KW-1133">Transmembrane helix</keyword>
<comment type="subcellular location">
    <subcellularLocation>
        <location evidence="7">Cell membrane</location>
        <topology evidence="7">Multi-pass membrane protein</topology>
    </subcellularLocation>
    <subcellularLocation>
        <location evidence="1">Membrane</location>
        <topology evidence="1">Multi-pass membrane protein</topology>
    </subcellularLocation>
</comment>
<dbReference type="Pfam" id="PF04515">
    <property type="entry name" value="Choline_transpo"/>
    <property type="match status" value="1"/>
</dbReference>
<feature type="transmembrane region" description="Helical" evidence="7">
    <location>
        <begin position="450"/>
        <end position="482"/>
    </location>
</feature>
<evidence type="ECO:0000256" key="8">
    <source>
        <dbReference type="SAM" id="MobiDB-lite"/>
    </source>
</evidence>
<keyword evidence="5 7" id="KW-0472">Membrane</keyword>
<comment type="caution">
    <text evidence="9">The sequence shown here is derived from an EMBL/GenBank/DDBJ whole genome shotgun (WGS) entry which is preliminary data.</text>
</comment>
<feature type="transmembrane region" description="Helical" evidence="7">
    <location>
        <begin position="355"/>
        <end position="381"/>
    </location>
</feature>
<feature type="transmembrane region" description="Helical" evidence="7">
    <location>
        <begin position="60"/>
        <end position="83"/>
    </location>
</feature>
<dbReference type="PANTHER" id="PTHR12385:SF14">
    <property type="entry name" value="CHOLINE TRANSPORTER-LIKE 2"/>
    <property type="match status" value="1"/>
</dbReference>
<keyword evidence="6" id="KW-0325">Glycoprotein</keyword>
<feature type="transmembrane region" description="Helical" evidence="7">
    <location>
        <begin position="503"/>
        <end position="523"/>
    </location>
</feature>
<feature type="transmembrane region" description="Helical" evidence="7">
    <location>
        <begin position="598"/>
        <end position="626"/>
    </location>
</feature>
<proteinExistence type="inferred from homology"/>
<feature type="transmembrane region" description="Helical" evidence="7">
    <location>
        <begin position="647"/>
        <end position="668"/>
    </location>
</feature>
<name>A0AAW2ZGP7_9EUKA</name>
<dbReference type="InterPro" id="IPR007603">
    <property type="entry name" value="Choline_transptr-like"/>
</dbReference>
<comment type="similarity">
    <text evidence="2 7">Belongs to the CTL (choline transporter-like) family.</text>
</comment>
<evidence type="ECO:0000313" key="9">
    <source>
        <dbReference type="EMBL" id="KAL0488487.1"/>
    </source>
</evidence>
<feature type="transmembrane region" description="Helical" evidence="7">
    <location>
        <begin position="543"/>
        <end position="562"/>
    </location>
</feature>
<evidence type="ECO:0000256" key="7">
    <source>
        <dbReference type="RuleBase" id="RU368066"/>
    </source>
</evidence>
<dbReference type="GO" id="GO:0022857">
    <property type="term" value="F:transmembrane transporter activity"/>
    <property type="evidence" value="ECO:0007669"/>
    <property type="project" value="UniProtKB-UniRule"/>
</dbReference>
<keyword evidence="10" id="KW-1185">Reference proteome</keyword>
<organism evidence="9 10">
    <name type="scientific">Acrasis kona</name>
    <dbReference type="NCBI Taxonomy" id="1008807"/>
    <lineage>
        <taxon>Eukaryota</taxon>
        <taxon>Discoba</taxon>
        <taxon>Heterolobosea</taxon>
        <taxon>Tetramitia</taxon>
        <taxon>Eutetramitia</taxon>
        <taxon>Acrasidae</taxon>
        <taxon>Acrasis</taxon>
    </lineage>
</organism>
<feature type="transmembrane region" description="Helical" evidence="7">
    <location>
        <begin position="402"/>
        <end position="430"/>
    </location>
</feature>
<protein>
    <recommendedName>
        <fullName evidence="7">Choline transporter-like protein</fullName>
    </recommendedName>
</protein>
<reference evidence="9 10" key="1">
    <citation type="submission" date="2024-03" db="EMBL/GenBank/DDBJ databases">
        <title>The Acrasis kona genome and developmental transcriptomes reveal deep origins of eukaryotic multicellular pathways.</title>
        <authorList>
            <person name="Sheikh S."/>
            <person name="Fu C.-J."/>
            <person name="Brown M.W."/>
            <person name="Baldauf S.L."/>
        </authorList>
    </citation>
    <scope>NUCLEOTIDE SEQUENCE [LARGE SCALE GENOMIC DNA]</scope>
    <source>
        <strain evidence="9 10">ATCC MYA-3509</strain>
    </source>
</reference>
<dbReference type="GO" id="GO:0005886">
    <property type="term" value="C:plasma membrane"/>
    <property type="evidence" value="ECO:0007669"/>
    <property type="project" value="UniProtKB-SubCell"/>
</dbReference>